<dbReference type="STRING" id="1271860.SAMN05216174_113164"/>
<dbReference type="EMBL" id="FMZZ01000013">
    <property type="protein sequence ID" value="SDD58674.1"/>
    <property type="molecule type" value="Genomic_DNA"/>
</dbReference>
<evidence type="ECO:0000313" key="2">
    <source>
        <dbReference type="Proteomes" id="UP000199501"/>
    </source>
</evidence>
<evidence type="ECO:0000313" key="1">
    <source>
        <dbReference type="EMBL" id="SDD58674.1"/>
    </source>
</evidence>
<dbReference type="AlphaFoldDB" id="A0A1G6VYR3"/>
<dbReference type="OrthoDB" id="3482928at2"/>
<gene>
    <name evidence="1" type="ORF">SAMN05216174_113164</name>
</gene>
<dbReference type="Proteomes" id="UP000199501">
    <property type="component" value="Unassembled WGS sequence"/>
</dbReference>
<keyword evidence="2" id="KW-1185">Reference proteome</keyword>
<protein>
    <submittedName>
        <fullName evidence="1">Uncharacterized protein</fullName>
    </submittedName>
</protein>
<dbReference type="RefSeq" id="WP_091455091.1">
    <property type="nucleotide sequence ID" value="NZ_FMZZ01000013.1"/>
</dbReference>
<proteinExistence type="predicted"/>
<sequence length="125" mass="13911">MIGPITSKIRDFLIDRGPATPERVAEAVFELMEVGGAERALLLMRLDPTLERTGTEKWAARGTAVTDDSHVRKAVEKFFDGRPGVPLASAVRAVANETSLPEHKVRELLIEQFVVEGTNIFNRRR</sequence>
<accession>A0A1G6VYR3</accession>
<organism evidence="1 2">
    <name type="scientific">Actinokineospora iranica</name>
    <dbReference type="NCBI Taxonomy" id="1271860"/>
    <lineage>
        <taxon>Bacteria</taxon>
        <taxon>Bacillati</taxon>
        <taxon>Actinomycetota</taxon>
        <taxon>Actinomycetes</taxon>
        <taxon>Pseudonocardiales</taxon>
        <taxon>Pseudonocardiaceae</taxon>
        <taxon>Actinokineospora</taxon>
    </lineage>
</organism>
<reference evidence="2" key="1">
    <citation type="submission" date="2016-10" db="EMBL/GenBank/DDBJ databases">
        <authorList>
            <person name="Varghese N."/>
            <person name="Submissions S."/>
        </authorList>
    </citation>
    <scope>NUCLEOTIDE SEQUENCE [LARGE SCALE GENOMIC DNA]</scope>
    <source>
        <strain evidence="2">IBRC-M 10403</strain>
    </source>
</reference>
<name>A0A1G6VYR3_9PSEU</name>